<evidence type="ECO:0000313" key="1">
    <source>
        <dbReference type="EMBL" id="QJC53741.1"/>
    </source>
</evidence>
<keyword evidence="2" id="KW-1185">Reference proteome</keyword>
<reference evidence="1 2" key="1">
    <citation type="submission" date="2020-04" db="EMBL/GenBank/DDBJ databases">
        <title>Novel Paenibacillus strain UniB2 isolated from commercial digestive syrup.</title>
        <authorList>
            <person name="Thorat V."/>
            <person name="Kirdat K."/>
            <person name="Tiwarekar B."/>
            <person name="Yadav A."/>
        </authorList>
    </citation>
    <scope>NUCLEOTIDE SEQUENCE [LARGE SCALE GENOMIC DNA]</scope>
    <source>
        <strain evidence="1 2">UniB2</strain>
    </source>
</reference>
<dbReference type="KEGG" id="palr:HGI30_20935"/>
<dbReference type="AlphaFoldDB" id="A0A6H2H228"/>
<proteinExistence type="predicted"/>
<dbReference type="EMBL" id="CP051428">
    <property type="protein sequence ID" value="QJC53741.1"/>
    <property type="molecule type" value="Genomic_DNA"/>
</dbReference>
<organism evidence="1 2">
    <name type="scientific">Paenibacillus albicereus</name>
    <dbReference type="NCBI Taxonomy" id="2726185"/>
    <lineage>
        <taxon>Bacteria</taxon>
        <taxon>Bacillati</taxon>
        <taxon>Bacillota</taxon>
        <taxon>Bacilli</taxon>
        <taxon>Bacillales</taxon>
        <taxon>Paenibacillaceae</taxon>
        <taxon>Paenibacillus</taxon>
    </lineage>
</organism>
<accession>A0A6H2H228</accession>
<evidence type="ECO:0000313" key="2">
    <source>
        <dbReference type="Proteomes" id="UP000502136"/>
    </source>
</evidence>
<sequence length="131" mass="14672">MMTERQTMPHPILLEARQTALNQLLLTYDKPADLASAMNVSNYWIRSNMEPVGIASVGMKDALTPENAIRPDLAMITLADQTMTRFYLTFRINAVSGILYTVLPCFVSLQGMSGYTGENWAPFSRNMFIGM</sequence>
<dbReference type="Proteomes" id="UP000502136">
    <property type="component" value="Chromosome"/>
</dbReference>
<protein>
    <submittedName>
        <fullName evidence="1">Uncharacterized protein</fullName>
    </submittedName>
</protein>
<gene>
    <name evidence="1" type="ORF">HGI30_20935</name>
</gene>
<name>A0A6H2H228_9BACL</name>